<sequence length="111" mass="11643">MDHEIDSFDVWMRAMLARHRGTLETTGVAPPPNNNAPRPYGAMDALASHVASTGRAALSATDTSSSVDSTQSAVMRAGLDALDALYADPTTTSIDARPLLSSARITPDGPF</sequence>
<dbReference type="Proteomes" id="UP000248852">
    <property type="component" value="Segment"/>
</dbReference>
<dbReference type="KEGG" id="vg:36844491"/>
<dbReference type="GeneID" id="36844491"/>
<proteinExistence type="predicted"/>
<reference evidence="1" key="1">
    <citation type="journal article" date="2018" name="Nat. Commun.">
        <title>Diversity and evolution of the emerging Pandoraviridae family.</title>
        <authorList>
            <person name="Legendre M."/>
            <person name="Fabre E."/>
            <person name="Poirot O."/>
            <person name="Jeudy S."/>
            <person name="Lartigue A."/>
            <person name="Alempic J.M."/>
            <person name="Beucher L."/>
            <person name="Philippe N."/>
            <person name="Bertaux L."/>
            <person name="Christo-Foroux E."/>
            <person name="Labadie K."/>
            <person name="Coute Y."/>
            <person name="Abergel C."/>
            <person name="Claverie J.M."/>
        </authorList>
    </citation>
    <scope>NUCLEOTIDE SEQUENCE [LARGE SCALE GENOMIC DNA]</scope>
    <source>
        <strain evidence="1">Quercus</strain>
    </source>
</reference>
<gene>
    <name evidence="1" type="ORF">pqer_cds_928</name>
</gene>
<protein>
    <submittedName>
        <fullName evidence="1">Uncharacterized protein</fullName>
    </submittedName>
</protein>
<dbReference type="EMBL" id="MG011689">
    <property type="protein sequence ID" value="AVK75350.1"/>
    <property type="molecule type" value="Genomic_DNA"/>
</dbReference>
<organism evidence="1">
    <name type="scientific">Pandoravirus quercus</name>
    <dbReference type="NCBI Taxonomy" id="2107709"/>
    <lineage>
        <taxon>Viruses</taxon>
        <taxon>Pandoravirus</taxon>
    </lineage>
</organism>
<name>A0A2U7UAE3_9VIRU</name>
<dbReference type="RefSeq" id="YP_009483619.1">
    <property type="nucleotide sequence ID" value="NC_037667.1"/>
</dbReference>
<evidence type="ECO:0000313" key="1">
    <source>
        <dbReference type="EMBL" id="AVK75350.1"/>
    </source>
</evidence>
<accession>A0A2U7UAE3</accession>